<evidence type="ECO:0000313" key="1">
    <source>
        <dbReference type="EMBL" id="VWB28431.1"/>
    </source>
</evidence>
<sequence>MNTPEESFPVAPDAVYVWRGYRSPALAYAQFAQFLGSVFVPACALLQPPVGLRAYLPTMVPQAGKPPAVPDQTALMFWATPQSHDRATKAIAVRIYQNLHGDVYDMARSKLPEVPVALSAASGALQAEQPYFLVDRPADWMLGSASHLVGARRADLSPADFLAAAYAWAAALHAHPPAGVDGALVCCGNDYAVAWVHGTRAHGPLDGALDGLAALTTPVLQTAPRPLALPAGLWDDWPGLDLTQDGSLNLQFARPRASRAAPREPEA</sequence>
<proteinExistence type="predicted"/>
<gene>
    <name evidence="1" type="ORF">BLA6863_01195</name>
</gene>
<accession>A0A6P2IG15</accession>
<dbReference type="RefSeq" id="WP_174938275.1">
    <property type="nucleotide sequence ID" value="NZ_CABVPY010000006.1"/>
</dbReference>
<dbReference type="AlphaFoldDB" id="A0A6P2IG15"/>
<name>A0A6P2IG15_BURL3</name>
<protein>
    <submittedName>
        <fullName evidence="1">Uncharacterized protein</fullName>
    </submittedName>
</protein>
<reference evidence="1 2" key="1">
    <citation type="submission" date="2019-09" db="EMBL/GenBank/DDBJ databases">
        <authorList>
            <person name="Depoorter E."/>
        </authorList>
    </citation>
    <scope>NUCLEOTIDE SEQUENCE [LARGE SCALE GENOMIC DNA]</scope>
    <source>
        <strain evidence="1">LMG 6863</strain>
    </source>
</reference>
<organism evidence="1 2">
    <name type="scientific">Burkholderia lata (strain ATCC 17760 / DSM 23089 / LMG 22485 / NCIMB 9086 / R18194 / 383)</name>
    <dbReference type="NCBI Taxonomy" id="482957"/>
    <lineage>
        <taxon>Bacteria</taxon>
        <taxon>Pseudomonadati</taxon>
        <taxon>Pseudomonadota</taxon>
        <taxon>Betaproteobacteria</taxon>
        <taxon>Burkholderiales</taxon>
        <taxon>Burkholderiaceae</taxon>
        <taxon>Burkholderia</taxon>
        <taxon>Burkholderia cepacia complex</taxon>
    </lineage>
</organism>
<evidence type="ECO:0000313" key="2">
    <source>
        <dbReference type="Proteomes" id="UP000494170"/>
    </source>
</evidence>
<dbReference type="EMBL" id="CABVPY010000006">
    <property type="protein sequence ID" value="VWB28431.1"/>
    <property type="molecule type" value="Genomic_DNA"/>
</dbReference>
<dbReference type="Proteomes" id="UP000494170">
    <property type="component" value="Unassembled WGS sequence"/>
</dbReference>